<dbReference type="EMBL" id="JAFBDZ010000003">
    <property type="protein sequence ID" value="MBM7587008.1"/>
    <property type="molecule type" value="Genomic_DNA"/>
</dbReference>
<gene>
    <name evidence="3" type="ORF">JOC86_003560</name>
</gene>
<reference evidence="3 4" key="1">
    <citation type="submission" date="2021-01" db="EMBL/GenBank/DDBJ databases">
        <title>Genomic Encyclopedia of Type Strains, Phase IV (KMG-IV): sequencing the most valuable type-strain genomes for metagenomic binning, comparative biology and taxonomic classification.</title>
        <authorList>
            <person name="Goeker M."/>
        </authorList>
    </citation>
    <scope>NUCLEOTIDE SEQUENCE [LARGE SCALE GENOMIC DNA]</scope>
    <source>
        <strain evidence="3 4">DSM 24834</strain>
    </source>
</reference>
<dbReference type="Proteomes" id="UP001646157">
    <property type="component" value="Unassembled WGS sequence"/>
</dbReference>
<evidence type="ECO:0000313" key="3">
    <source>
        <dbReference type="EMBL" id="MBM7587008.1"/>
    </source>
</evidence>
<evidence type="ECO:0000256" key="1">
    <source>
        <dbReference type="SAM" id="MobiDB-lite"/>
    </source>
</evidence>
<feature type="compositionally biased region" description="Basic and acidic residues" evidence="1">
    <location>
        <begin position="26"/>
        <end position="42"/>
    </location>
</feature>
<feature type="region of interest" description="Disordered" evidence="1">
    <location>
        <begin position="20"/>
        <end position="45"/>
    </location>
</feature>
<sequence length="177" mass="18952">MKKLWALGLALLLVAAGCSDNNAEEPADKEKDTKEESTESKDTSGAVMDFYLNLTSTLNGLDGKLNEYEAEIASDEPPTKEELATLKKEAAESAGNVVKELEGMEVSDDLGDVKKDLETFVKTLTESYQMKADALAKEGEVNLDAANGKFTEAAEQIGAVQEEVGLAKSTLENDLNG</sequence>
<feature type="signal peptide" evidence="2">
    <location>
        <begin position="1"/>
        <end position="23"/>
    </location>
</feature>
<proteinExistence type="predicted"/>
<accession>A0ABS2NGL9</accession>
<evidence type="ECO:0000256" key="2">
    <source>
        <dbReference type="SAM" id="SignalP"/>
    </source>
</evidence>
<name>A0ABS2NGL9_9BACI</name>
<protein>
    <recommendedName>
        <fullName evidence="5">Lipoprotein</fullName>
    </recommendedName>
</protein>
<keyword evidence="2" id="KW-0732">Signal</keyword>
<dbReference type="PROSITE" id="PS51257">
    <property type="entry name" value="PROKAR_LIPOPROTEIN"/>
    <property type="match status" value="1"/>
</dbReference>
<keyword evidence="4" id="KW-1185">Reference proteome</keyword>
<evidence type="ECO:0000313" key="4">
    <source>
        <dbReference type="Proteomes" id="UP001646157"/>
    </source>
</evidence>
<organism evidence="3 4">
    <name type="scientific">Rossellomorea pakistanensis</name>
    <dbReference type="NCBI Taxonomy" id="992288"/>
    <lineage>
        <taxon>Bacteria</taxon>
        <taxon>Bacillati</taxon>
        <taxon>Bacillota</taxon>
        <taxon>Bacilli</taxon>
        <taxon>Bacillales</taxon>
        <taxon>Bacillaceae</taxon>
        <taxon>Rossellomorea</taxon>
    </lineage>
</organism>
<evidence type="ECO:0008006" key="5">
    <source>
        <dbReference type="Google" id="ProtNLM"/>
    </source>
</evidence>
<comment type="caution">
    <text evidence="3">The sequence shown here is derived from an EMBL/GenBank/DDBJ whole genome shotgun (WGS) entry which is preliminary data.</text>
</comment>
<feature type="chain" id="PRO_5045205171" description="Lipoprotein" evidence="2">
    <location>
        <begin position="24"/>
        <end position="177"/>
    </location>
</feature>
<dbReference type="RefSeq" id="WP_205174164.1">
    <property type="nucleotide sequence ID" value="NZ_JAFBDZ010000003.1"/>
</dbReference>